<gene>
    <name evidence="1" type="ORF">NW209_01640</name>
</gene>
<dbReference type="InterPro" id="IPR024492">
    <property type="entry name" value="DUF2764"/>
</dbReference>
<dbReference type="Pfam" id="PF10962">
    <property type="entry name" value="DUF2764"/>
    <property type="match status" value="1"/>
</dbReference>
<name>A0AAW5MWK4_9BACT</name>
<reference evidence="1 2" key="1">
    <citation type="submission" date="2022-08" db="EMBL/GenBank/DDBJ databases">
        <authorList>
            <person name="Zeman M."/>
            <person name="Kubasova T."/>
        </authorList>
    </citation>
    <scope>NUCLEOTIDE SEQUENCE [LARGE SCALE GENOMIC DNA]</scope>
    <source>
        <strain evidence="1 2">ET62</strain>
    </source>
</reference>
<sequence>MSTYYYLVAGLPDISLEDGKLSYTVDSFKTELYPELSVKDRQIIDLFYLKFDNEDLLKLLKDKDARVSGRGNFSSEELLQLIDAVREGDTPDSRFPTYLYDFISRYFTLSPDELYSAQDLLAAAYYAYAMQCSNRFVSGWFEFSLNLNNILAALSARKYKLDVDNVVVGDTEVCEQLRTSNARDFGLNEMLDYFDSIQRVAEVEELVEREKKVDLLKWKWLEDESFFHYFTIERLFVFLLQLEMIERWIALDKEKGNELFRELIQNLKNEVQIPEEFRK</sequence>
<accession>A0AAW5MWK4</accession>
<evidence type="ECO:0000313" key="2">
    <source>
        <dbReference type="Proteomes" id="UP001204579"/>
    </source>
</evidence>
<dbReference type="RefSeq" id="WP_018711020.1">
    <property type="nucleotide sequence ID" value="NZ_CALULB010000002.1"/>
</dbReference>
<keyword evidence="2" id="KW-1185">Reference proteome</keyword>
<protein>
    <submittedName>
        <fullName evidence="1">DUF2764 domain-containing protein</fullName>
    </submittedName>
</protein>
<dbReference type="EMBL" id="JANRHJ010000002">
    <property type="protein sequence ID" value="MCR8872731.1"/>
    <property type="molecule type" value="Genomic_DNA"/>
</dbReference>
<dbReference type="Proteomes" id="UP001204579">
    <property type="component" value="Unassembled WGS sequence"/>
</dbReference>
<evidence type="ECO:0000313" key="1">
    <source>
        <dbReference type="EMBL" id="MCR8872731.1"/>
    </source>
</evidence>
<organism evidence="1 2">
    <name type="scientific">Phocaeicola barnesiae</name>
    <dbReference type="NCBI Taxonomy" id="376804"/>
    <lineage>
        <taxon>Bacteria</taxon>
        <taxon>Pseudomonadati</taxon>
        <taxon>Bacteroidota</taxon>
        <taxon>Bacteroidia</taxon>
        <taxon>Bacteroidales</taxon>
        <taxon>Bacteroidaceae</taxon>
        <taxon>Phocaeicola</taxon>
    </lineage>
</organism>
<dbReference type="AlphaFoldDB" id="A0AAW5MWK4"/>
<proteinExistence type="predicted"/>
<dbReference type="GeneID" id="82443459"/>
<comment type="caution">
    <text evidence="1">The sequence shown here is derived from an EMBL/GenBank/DDBJ whole genome shotgun (WGS) entry which is preliminary data.</text>
</comment>